<protein>
    <submittedName>
        <fullName evidence="2">Uncharacterized protein</fullName>
    </submittedName>
</protein>
<dbReference type="Proteomes" id="UP000186594">
    <property type="component" value="Unassembled WGS sequence"/>
</dbReference>
<gene>
    <name evidence="2" type="ORF">NEOLI_001557</name>
</gene>
<sequence length="356" mass="39938">MGSELKPQERQTFLNKAFKSLFVCCTGGKHDSTVPSPLPLSAPNPRKSNAAKPESVDTGRTPKSVESVHYRKNHLLPAGIVISQFDKNSNKLIPLPPYLKKAINELLSDLGQVGYPKGDLNIAQRILENASSCKRNGCSEAEWVSELIASISCLWSSDYLTGSICRPAPDRSFALRVREEHDTVVEHGVFRIKNLQRLSGEKWLYGCPERNRTLHIFPFFVIEAKKSSSRRMKESGLDYLEFVAANQLAGSLSVMLKMLEGNGMGKTPLYGLSAVGDSFKLFVVFRQSNNGLMNKDQIVLREVWDLEFGGNQKNVLILITLIRRIIAYGAGPYRKRTDQYIRRQLSRRNNYISSLG</sequence>
<reference evidence="2 3" key="1">
    <citation type="submission" date="2016-04" db="EMBL/GenBank/DDBJ databases">
        <title>Evolutionary innovation and constraint leading to complex multicellularity in the Ascomycota.</title>
        <authorList>
            <person name="Cisse O."/>
            <person name="Nguyen A."/>
            <person name="Hewitt D.A."/>
            <person name="Jedd G."/>
            <person name="Stajich J.E."/>
        </authorList>
    </citation>
    <scope>NUCLEOTIDE SEQUENCE [LARGE SCALE GENOMIC DNA]</scope>
    <source>
        <strain evidence="2 3">DAH-3</strain>
    </source>
</reference>
<name>A0A1U7LQ77_NEOID</name>
<organism evidence="2 3">
    <name type="scientific">Neolecta irregularis (strain DAH-3)</name>
    <dbReference type="NCBI Taxonomy" id="1198029"/>
    <lineage>
        <taxon>Eukaryota</taxon>
        <taxon>Fungi</taxon>
        <taxon>Dikarya</taxon>
        <taxon>Ascomycota</taxon>
        <taxon>Taphrinomycotina</taxon>
        <taxon>Neolectales</taxon>
        <taxon>Neolectaceae</taxon>
        <taxon>Neolecta</taxon>
    </lineage>
</organism>
<keyword evidence="3" id="KW-1185">Reference proteome</keyword>
<accession>A0A1U7LQ77</accession>
<evidence type="ECO:0000256" key="1">
    <source>
        <dbReference type="SAM" id="MobiDB-lite"/>
    </source>
</evidence>
<evidence type="ECO:0000313" key="2">
    <source>
        <dbReference type="EMBL" id="OLL24807.1"/>
    </source>
</evidence>
<comment type="caution">
    <text evidence="2">The sequence shown here is derived from an EMBL/GenBank/DDBJ whole genome shotgun (WGS) entry which is preliminary data.</text>
</comment>
<evidence type="ECO:0000313" key="3">
    <source>
        <dbReference type="Proteomes" id="UP000186594"/>
    </source>
</evidence>
<dbReference type="AlphaFoldDB" id="A0A1U7LQ77"/>
<proteinExistence type="predicted"/>
<feature type="region of interest" description="Disordered" evidence="1">
    <location>
        <begin position="30"/>
        <end position="65"/>
    </location>
</feature>
<dbReference type="EMBL" id="LXFE01000603">
    <property type="protein sequence ID" value="OLL24807.1"/>
    <property type="molecule type" value="Genomic_DNA"/>
</dbReference>